<feature type="chain" id="PRO_5021847528" evidence="1">
    <location>
        <begin position="27"/>
        <end position="502"/>
    </location>
</feature>
<protein>
    <submittedName>
        <fullName evidence="2">Putative cell wall-binding protein</fullName>
    </submittedName>
</protein>
<keyword evidence="3" id="KW-1185">Reference proteome</keyword>
<dbReference type="Proteomes" id="UP000319516">
    <property type="component" value="Unassembled WGS sequence"/>
</dbReference>
<feature type="signal peptide" evidence="1">
    <location>
        <begin position="1"/>
        <end position="26"/>
    </location>
</feature>
<evidence type="ECO:0000313" key="3">
    <source>
        <dbReference type="Proteomes" id="UP000319516"/>
    </source>
</evidence>
<evidence type="ECO:0000256" key="1">
    <source>
        <dbReference type="SAM" id="SignalP"/>
    </source>
</evidence>
<gene>
    <name evidence="2" type="ORF">FB467_0479</name>
</gene>
<dbReference type="AlphaFoldDB" id="A0A542YN03"/>
<reference evidence="2 3" key="1">
    <citation type="submission" date="2019-06" db="EMBL/GenBank/DDBJ databases">
        <title>Sequencing the genomes of 1000 actinobacteria strains.</title>
        <authorList>
            <person name="Klenk H.-P."/>
        </authorList>
    </citation>
    <scope>NUCLEOTIDE SEQUENCE [LARGE SCALE GENOMIC DNA]</scope>
    <source>
        <strain evidence="2 3">DSM 12335</strain>
    </source>
</reference>
<dbReference type="Pfam" id="PF04122">
    <property type="entry name" value="CW_binding_2"/>
    <property type="match status" value="3"/>
</dbReference>
<dbReference type="InterPro" id="IPR007253">
    <property type="entry name" value="Cell_wall-bd_2"/>
</dbReference>
<dbReference type="InterPro" id="IPR051922">
    <property type="entry name" value="Bact_Sporulation_Assoc"/>
</dbReference>
<evidence type="ECO:0000313" key="2">
    <source>
        <dbReference type="EMBL" id="TQL49409.1"/>
    </source>
</evidence>
<dbReference type="EMBL" id="VFOP01000001">
    <property type="protein sequence ID" value="TQL49409.1"/>
    <property type="molecule type" value="Genomic_DNA"/>
</dbReference>
<proteinExistence type="predicted"/>
<dbReference type="PANTHER" id="PTHR30032">
    <property type="entry name" value="N-ACETYLMURAMOYL-L-ALANINE AMIDASE-RELATED"/>
    <property type="match status" value="1"/>
</dbReference>
<dbReference type="RefSeq" id="WP_170230526.1">
    <property type="nucleotide sequence ID" value="NZ_BAAAIK010000003.1"/>
</dbReference>
<sequence length="502" mass="52382">MRHSRVLAGGLFAVLIGAFALSPGSADPVDPAESAPQASRSEVRWDAGLAGTAPCPEGTTRASSRLTERFNTGIPQNQFNNGFYRAQGGLHGVSARSDVDGNDPTDWMFTDWATAPVGAQTMLAFATKGNAASTLARANVNSVQKQVPMGSSWRGLVYDITAATDDEDGRLGPWFEHKRASGKSQTWWLENIQIYTCSKNNTTRYSGSDRYATSAAISGLLKADVDVAYLASGTSFPDALTGAALAATTDSPVLLVKKTGIPGSVQAELTRLNPDRIVVLGGKSAVNDAVLKSAERFARSGEVTRLSGADRYQTSAAIAALYPDGLDRVYIATGRDYPDALAGGALAGRLDVPVLYTSPDGIPAVVAEQLERINPGKIVVLGGTSAVPEDQIGQLRGYTRSGTVDRIAGSDRYATSALIARGFPTGLPRVFVATGQDFPDALSGAAVAGSQGVPVLLTRYAELPSTVRNQISKADANAGVVIGGQGSVSPLVRDQLGAVVHN</sequence>
<dbReference type="Gene3D" id="3.40.50.12090">
    <property type="match status" value="2"/>
</dbReference>
<organism evidence="2 3">
    <name type="scientific">Ornithinicoccus hortensis</name>
    <dbReference type="NCBI Taxonomy" id="82346"/>
    <lineage>
        <taxon>Bacteria</taxon>
        <taxon>Bacillati</taxon>
        <taxon>Actinomycetota</taxon>
        <taxon>Actinomycetes</taxon>
        <taxon>Micrococcales</taxon>
        <taxon>Intrasporangiaceae</taxon>
        <taxon>Ornithinicoccus</taxon>
    </lineage>
</organism>
<name>A0A542YN03_9MICO</name>
<keyword evidence="1" id="KW-0732">Signal</keyword>
<accession>A0A542YN03</accession>
<comment type="caution">
    <text evidence="2">The sequence shown here is derived from an EMBL/GenBank/DDBJ whole genome shotgun (WGS) entry which is preliminary data.</text>
</comment>
<dbReference type="PANTHER" id="PTHR30032:SF8">
    <property type="entry name" value="GERMINATION-SPECIFIC N-ACETYLMURAMOYL-L-ALANINE AMIDASE"/>
    <property type="match status" value="1"/>
</dbReference>